<dbReference type="HOGENOM" id="CLU_3435949_0_0_1"/>
<dbReference type="Proteomes" id="UP000015530">
    <property type="component" value="Unassembled WGS sequence"/>
</dbReference>
<reference evidence="2" key="1">
    <citation type="journal article" date="2013" name="Mol. Plant Microbe Interact.">
        <title>Global aspects of pacC regulation of pathogenicity genes in Colletotrichum gloeosporioides as revealed by transcriptome analysis.</title>
        <authorList>
            <person name="Alkan N."/>
            <person name="Meng X."/>
            <person name="Friedlander G."/>
            <person name="Reuveni E."/>
            <person name="Sukno S."/>
            <person name="Sherman A."/>
            <person name="Thon M."/>
            <person name="Fluhr R."/>
            <person name="Prusky D."/>
        </authorList>
    </citation>
    <scope>NUCLEOTIDE SEQUENCE [LARGE SCALE GENOMIC DNA]</scope>
    <source>
        <strain evidence="2">Cg-14</strain>
    </source>
</reference>
<name>T0LA09_COLGC</name>
<gene>
    <name evidence="1" type="ORF">CGLO_12263</name>
</gene>
<accession>T0LA09</accession>
<evidence type="ECO:0000313" key="1">
    <source>
        <dbReference type="EMBL" id="EQB48501.1"/>
    </source>
</evidence>
<organism evidence="1 2">
    <name type="scientific">Colletotrichum gloeosporioides (strain Cg-14)</name>
    <name type="common">Anthracnose fungus</name>
    <name type="synonym">Glomerella cingulata</name>
    <dbReference type="NCBI Taxonomy" id="1237896"/>
    <lineage>
        <taxon>Eukaryota</taxon>
        <taxon>Fungi</taxon>
        <taxon>Dikarya</taxon>
        <taxon>Ascomycota</taxon>
        <taxon>Pezizomycotina</taxon>
        <taxon>Sordariomycetes</taxon>
        <taxon>Hypocreomycetidae</taxon>
        <taxon>Glomerellales</taxon>
        <taxon>Glomerellaceae</taxon>
        <taxon>Colletotrichum</taxon>
        <taxon>Colletotrichum gloeosporioides species complex</taxon>
    </lineage>
</organism>
<comment type="caution">
    <text evidence="1">The sequence shown here is derived from an EMBL/GenBank/DDBJ whole genome shotgun (WGS) entry which is preliminary data.</text>
</comment>
<sequence>MSFFKKYTVPVYL</sequence>
<evidence type="ECO:0000313" key="2">
    <source>
        <dbReference type="Proteomes" id="UP000015530"/>
    </source>
</evidence>
<proteinExistence type="predicted"/>
<protein>
    <submittedName>
        <fullName evidence="1">Uncharacterized protein</fullName>
    </submittedName>
</protein>
<dbReference type="EMBL" id="AMYD01002599">
    <property type="protein sequence ID" value="EQB48501.1"/>
    <property type="molecule type" value="Genomic_DNA"/>
</dbReference>